<organism evidence="1 2">
    <name type="scientific">Auriscalpium vulgare</name>
    <dbReference type="NCBI Taxonomy" id="40419"/>
    <lineage>
        <taxon>Eukaryota</taxon>
        <taxon>Fungi</taxon>
        <taxon>Dikarya</taxon>
        <taxon>Basidiomycota</taxon>
        <taxon>Agaricomycotina</taxon>
        <taxon>Agaricomycetes</taxon>
        <taxon>Russulales</taxon>
        <taxon>Auriscalpiaceae</taxon>
        <taxon>Auriscalpium</taxon>
    </lineage>
</organism>
<accession>A0ACB8RI65</accession>
<dbReference type="EMBL" id="MU276000">
    <property type="protein sequence ID" value="KAI0043929.1"/>
    <property type="molecule type" value="Genomic_DNA"/>
</dbReference>
<reference evidence="1" key="1">
    <citation type="submission" date="2021-02" db="EMBL/GenBank/DDBJ databases">
        <authorList>
            <consortium name="DOE Joint Genome Institute"/>
            <person name="Ahrendt S."/>
            <person name="Looney B.P."/>
            <person name="Miyauchi S."/>
            <person name="Morin E."/>
            <person name="Drula E."/>
            <person name="Courty P.E."/>
            <person name="Chicoki N."/>
            <person name="Fauchery L."/>
            <person name="Kohler A."/>
            <person name="Kuo A."/>
            <person name="Labutti K."/>
            <person name="Pangilinan J."/>
            <person name="Lipzen A."/>
            <person name="Riley R."/>
            <person name="Andreopoulos W."/>
            <person name="He G."/>
            <person name="Johnson J."/>
            <person name="Barry K.W."/>
            <person name="Grigoriev I.V."/>
            <person name="Nagy L."/>
            <person name="Hibbett D."/>
            <person name="Henrissat B."/>
            <person name="Matheny P.B."/>
            <person name="Labbe J."/>
            <person name="Martin F."/>
        </authorList>
    </citation>
    <scope>NUCLEOTIDE SEQUENCE</scope>
    <source>
        <strain evidence="1">FP105234-sp</strain>
    </source>
</reference>
<evidence type="ECO:0000313" key="2">
    <source>
        <dbReference type="Proteomes" id="UP000814033"/>
    </source>
</evidence>
<comment type="caution">
    <text evidence="1">The sequence shown here is derived from an EMBL/GenBank/DDBJ whole genome shotgun (WGS) entry which is preliminary data.</text>
</comment>
<gene>
    <name evidence="1" type="ORF">FA95DRAFT_1464697</name>
</gene>
<protein>
    <submittedName>
        <fullName evidence="1">Uncharacterized protein</fullName>
    </submittedName>
</protein>
<name>A0ACB8RI65_9AGAM</name>
<reference evidence="1" key="2">
    <citation type="journal article" date="2022" name="New Phytol.">
        <title>Evolutionary transition to the ectomycorrhizal habit in the genomes of a hyperdiverse lineage of mushroom-forming fungi.</title>
        <authorList>
            <person name="Looney B."/>
            <person name="Miyauchi S."/>
            <person name="Morin E."/>
            <person name="Drula E."/>
            <person name="Courty P.E."/>
            <person name="Kohler A."/>
            <person name="Kuo A."/>
            <person name="LaButti K."/>
            <person name="Pangilinan J."/>
            <person name="Lipzen A."/>
            <person name="Riley R."/>
            <person name="Andreopoulos W."/>
            <person name="He G."/>
            <person name="Johnson J."/>
            <person name="Nolan M."/>
            <person name="Tritt A."/>
            <person name="Barry K.W."/>
            <person name="Grigoriev I.V."/>
            <person name="Nagy L.G."/>
            <person name="Hibbett D."/>
            <person name="Henrissat B."/>
            <person name="Matheny P.B."/>
            <person name="Labbe J."/>
            <person name="Martin F.M."/>
        </authorList>
    </citation>
    <scope>NUCLEOTIDE SEQUENCE</scope>
    <source>
        <strain evidence="1">FP105234-sp</strain>
    </source>
</reference>
<feature type="non-terminal residue" evidence="1">
    <location>
        <position position="1"/>
    </location>
</feature>
<sequence length="105" mass="12628">YLSREHPLYETHLCRLRSLRMIPVLLGPSIPRRDRGDEERELWSRAMLILFKPWRRLSDLKSGQQTWRDAYDAHEFPPHLQRIINNMHVEAECRDARSSHDAARR</sequence>
<keyword evidence="2" id="KW-1185">Reference proteome</keyword>
<dbReference type="Proteomes" id="UP000814033">
    <property type="component" value="Unassembled WGS sequence"/>
</dbReference>
<feature type="non-terminal residue" evidence="1">
    <location>
        <position position="105"/>
    </location>
</feature>
<evidence type="ECO:0000313" key="1">
    <source>
        <dbReference type="EMBL" id="KAI0043929.1"/>
    </source>
</evidence>
<proteinExistence type="predicted"/>